<keyword evidence="2" id="KW-1185">Reference proteome</keyword>
<protein>
    <submittedName>
        <fullName evidence="1">FAD-dependent oxidoreductase</fullName>
    </submittedName>
</protein>
<name>A0ABY7JN09_9FIRM</name>
<dbReference type="Proteomes" id="UP001164187">
    <property type="component" value="Chromosome"/>
</dbReference>
<organism evidence="1 2">
    <name type="scientific">Peptostreptococcus equinus</name>
    <dbReference type="NCBI Taxonomy" id="3003601"/>
    <lineage>
        <taxon>Bacteria</taxon>
        <taxon>Bacillati</taxon>
        <taxon>Bacillota</taxon>
        <taxon>Clostridia</taxon>
        <taxon>Peptostreptococcales</taxon>
        <taxon>Peptostreptococcaceae</taxon>
        <taxon>Peptostreptococcus</taxon>
    </lineage>
</organism>
<gene>
    <name evidence="1" type="ORF">O0R46_08105</name>
</gene>
<accession>A0ABY7JN09</accession>
<dbReference type="Gene3D" id="3.40.50.80">
    <property type="entry name" value="Nucleotide-binding domain of ferredoxin-NADP reductase (FNR) module"/>
    <property type="match status" value="1"/>
</dbReference>
<dbReference type="EMBL" id="CP114052">
    <property type="protein sequence ID" value="WAW14554.1"/>
    <property type="molecule type" value="Genomic_DNA"/>
</dbReference>
<sequence>MKDNFSVKLIDIIDEGNKRATYIFDKPSDFNWDEGSHISLGLEDCFIDGKRNKARVREFSIATTIDEDKVVISTRLDSSESEYKKLLSQMKIGDSCSIFGCGSRMKLRRENKNVVLISMGVGMATMRPLITSYLKNQEGIGSMTNIVVNKSNDYLYKKELLDSPKKNFKNICYTGRQQYKENLMKDDFGQAVYYIVGSNAFLKDSVNLLREKGVAVEDIMIDKERTKLESYYDANSYENMQVKNYSATSASFIPLAFAMGGCSCGGNCTCK</sequence>
<dbReference type="InterPro" id="IPR039261">
    <property type="entry name" value="FNR_nucleotide-bd"/>
</dbReference>
<evidence type="ECO:0000313" key="1">
    <source>
        <dbReference type="EMBL" id="WAW14554.1"/>
    </source>
</evidence>
<dbReference type="SUPFAM" id="SSF52343">
    <property type="entry name" value="Ferredoxin reductase-like, C-terminal NADP-linked domain"/>
    <property type="match status" value="1"/>
</dbReference>
<reference evidence="1" key="1">
    <citation type="submission" date="2022-12" db="EMBL/GenBank/DDBJ databases">
        <title>Peptostreptococcus.</title>
        <authorList>
            <person name="Lee S.H."/>
        </authorList>
    </citation>
    <scope>NUCLEOTIDE SEQUENCE</scope>
    <source>
        <strain evidence="1">CBA3647</strain>
    </source>
</reference>
<dbReference type="CDD" id="cd00322">
    <property type="entry name" value="FNR_like"/>
    <property type="match status" value="1"/>
</dbReference>
<dbReference type="RefSeq" id="WP_269311251.1">
    <property type="nucleotide sequence ID" value="NZ_CP114052.1"/>
</dbReference>
<proteinExistence type="predicted"/>
<evidence type="ECO:0000313" key="2">
    <source>
        <dbReference type="Proteomes" id="UP001164187"/>
    </source>
</evidence>